<dbReference type="Gene3D" id="3.40.190.10">
    <property type="entry name" value="Periplasmic binding protein-like II"/>
    <property type="match status" value="1"/>
</dbReference>
<dbReference type="Proteomes" id="UP001652740">
    <property type="component" value="Unplaced"/>
</dbReference>
<feature type="transmembrane region" description="Helical" evidence="9">
    <location>
        <begin position="586"/>
        <end position="611"/>
    </location>
</feature>
<keyword evidence="7" id="KW-0675">Receptor</keyword>
<organism evidence="12 13">
    <name type="scientific">Galleria mellonella</name>
    <name type="common">Greater wax moth</name>
    <dbReference type="NCBI Taxonomy" id="7137"/>
    <lineage>
        <taxon>Eukaryota</taxon>
        <taxon>Metazoa</taxon>
        <taxon>Ecdysozoa</taxon>
        <taxon>Arthropoda</taxon>
        <taxon>Hexapoda</taxon>
        <taxon>Insecta</taxon>
        <taxon>Pterygota</taxon>
        <taxon>Neoptera</taxon>
        <taxon>Endopterygota</taxon>
        <taxon>Lepidoptera</taxon>
        <taxon>Glossata</taxon>
        <taxon>Ditrysia</taxon>
        <taxon>Pyraloidea</taxon>
        <taxon>Pyralidae</taxon>
        <taxon>Galleriinae</taxon>
        <taxon>Galleria</taxon>
    </lineage>
</organism>
<evidence type="ECO:0000256" key="3">
    <source>
        <dbReference type="ARBA" id="ARBA00022475"/>
    </source>
</evidence>
<evidence type="ECO:0000256" key="9">
    <source>
        <dbReference type="SAM" id="Phobius"/>
    </source>
</evidence>
<protein>
    <submittedName>
        <fullName evidence="13">Glutamate receptor-like</fullName>
    </submittedName>
</protein>
<keyword evidence="8" id="KW-0325">Glycoprotein</keyword>
<sequence>MMVSFLKLDDRPTSLLIPNPCWTRYQMTSMARSMVENSISVASSLQRNRTEYFLQYIVVFADLDCPDAKGFLLKASEEGYFKSPYRWLLLAPDDFNRNLEVLNNLEILVDSDVVIAERNDYGYIFTEVYKIAKNTELIYTTRAIWRPINSKHNNYLKAHSNNTNFAISEDNERNTLNTRIVDTKHGITEDYRGSTSLSFRRKDLRGHVLTMGNVITDSNETREHLDDRLLLHQDLVTKMSYVIVKICFQMLNATERLLYTSTWGYKDKSGNYNGLIEYLLKKDADLGTMAFLTTDRLDVIDYIAMVGSTGVKFVFREPPLSYVSNIFTLPFTRDVWLAILICVLGCALFLYITSKWEATVSLNQFQLDGSWADVLILIIGAVLQQGCTLEPRYASGRAVTLLLFIALTILYAAYSANIVVLLRAPSSSVRTLSDLLNSPIELGASDVVYNRYFFKQLNDSLRKAIYDTKIAPKGKKPNFYNMEDGVEKIRKGLFAFHVEVNPGYRLIQETFQENEKCDLMEINYFNLIDPWLIGQKKSPFKDLFKTNFIRIRETGIQSNNRQRLVIPRPRCSGQVATFSSIGIGDMYPAMLATLYGMLMAPAVLLVEIAYCKLMKARKQRKLKTIYPENNYIDLE</sequence>
<dbReference type="InterPro" id="IPR001320">
    <property type="entry name" value="Iontro_rcpt_C"/>
</dbReference>
<comment type="subcellular location">
    <subcellularLocation>
        <location evidence="1">Cell membrane</location>
        <topology evidence="1">Multi-pass membrane protein</topology>
    </subcellularLocation>
</comment>
<feature type="transmembrane region" description="Helical" evidence="9">
    <location>
        <begin position="335"/>
        <end position="352"/>
    </location>
</feature>
<evidence type="ECO:0000256" key="4">
    <source>
        <dbReference type="ARBA" id="ARBA00022692"/>
    </source>
</evidence>
<evidence type="ECO:0000313" key="12">
    <source>
        <dbReference type="Proteomes" id="UP001652740"/>
    </source>
</evidence>
<evidence type="ECO:0000256" key="1">
    <source>
        <dbReference type="ARBA" id="ARBA00004651"/>
    </source>
</evidence>
<gene>
    <name evidence="13" type="primary">LOC128201837</name>
</gene>
<evidence type="ECO:0000259" key="10">
    <source>
        <dbReference type="Pfam" id="PF00060"/>
    </source>
</evidence>
<dbReference type="GeneID" id="128201837"/>
<dbReference type="Pfam" id="PF24576">
    <property type="entry name" value="IR75A_N"/>
    <property type="match status" value="1"/>
</dbReference>
<dbReference type="RefSeq" id="XP_052755952.1">
    <property type="nucleotide sequence ID" value="XM_052899992.1"/>
</dbReference>
<dbReference type="InterPro" id="IPR052192">
    <property type="entry name" value="Insect_Ionotropic_Sensory_Rcpt"/>
</dbReference>
<evidence type="ECO:0000259" key="11">
    <source>
        <dbReference type="Pfam" id="PF24576"/>
    </source>
</evidence>
<keyword evidence="4 9" id="KW-0812">Transmembrane</keyword>
<proteinExistence type="inferred from homology"/>
<dbReference type="PANTHER" id="PTHR42643:SF33">
    <property type="entry name" value="GLUTAMATE RECEPTOR 2-LIKE PROTEIN"/>
    <property type="match status" value="1"/>
</dbReference>
<feature type="transmembrane region" description="Helical" evidence="9">
    <location>
        <begin position="401"/>
        <end position="422"/>
    </location>
</feature>
<keyword evidence="12" id="KW-1185">Reference proteome</keyword>
<dbReference type="PANTHER" id="PTHR42643">
    <property type="entry name" value="IONOTROPIC RECEPTOR 20A-RELATED"/>
    <property type="match status" value="1"/>
</dbReference>
<dbReference type="Pfam" id="PF00060">
    <property type="entry name" value="Lig_chan"/>
    <property type="match status" value="1"/>
</dbReference>
<evidence type="ECO:0000256" key="5">
    <source>
        <dbReference type="ARBA" id="ARBA00022989"/>
    </source>
</evidence>
<feature type="domain" description="Ionotropic glutamate receptor C-terminal" evidence="10">
    <location>
        <begin position="334"/>
        <end position="514"/>
    </location>
</feature>
<comment type="similarity">
    <text evidence="2">Belongs to the glutamate-gated ion channel (TC 1.A.10.1) family.</text>
</comment>
<feature type="domain" description="Ionotropic receptor 75a N-terminal" evidence="11">
    <location>
        <begin position="57"/>
        <end position="147"/>
    </location>
</feature>
<evidence type="ECO:0000256" key="7">
    <source>
        <dbReference type="ARBA" id="ARBA00023170"/>
    </source>
</evidence>
<dbReference type="SUPFAM" id="SSF53850">
    <property type="entry name" value="Periplasmic binding protein-like II"/>
    <property type="match status" value="1"/>
</dbReference>
<dbReference type="Gene3D" id="1.10.287.70">
    <property type="match status" value="1"/>
</dbReference>
<evidence type="ECO:0000313" key="13">
    <source>
        <dbReference type="RefSeq" id="XP_052755952.1"/>
    </source>
</evidence>
<evidence type="ECO:0000256" key="6">
    <source>
        <dbReference type="ARBA" id="ARBA00023136"/>
    </source>
</evidence>
<dbReference type="InterPro" id="IPR057074">
    <property type="entry name" value="IR75A_N"/>
</dbReference>
<keyword evidence="6 9" id="KW-0472">Membrane</keyword>
<keyword evidence="3" id="KW-1003">Cell membrane</keyword>
<evidence type="ECO:0000256" key="8">
    <source>
        <dbReference type="ARBA" id="ARBA00023180"/>
    </source>
</evidence>
<evidence type="ECO:0000256" key="2">
    <source>
        <dbReference type="ARBA" id="ARBA00008685"/>
    </source>
</evidence>
<reference evidence="13" key="1">
    <citation type="submission" date="2025-08" db="UniProtKB">
        <authorList>
            <consortium name="RefSeq"/>
        </authorList>
    </citation>
    <scope>IDENTIFICATION</scope>
    <source>
        <tissue evidence="13">Whole larvae</tissue>
    </source>
</reference>
<accession>A0ABM3MX79</accession>
<name>A0ABM3MX79_GALME</name>
<keyword evidence="5 9" id="KW-1133">Transmembrane helix</keyword>